<evidence type="ECO:0000313" key="2">
    <source>
        <dbReference type="Proteomes" id="UP001145481"/>
    </source>
</evidence>
<reference evidence="1" key="1">
    <citation type="submission" date="2022-07" db="EMBL/GenBank/DDBJ databases">
        <title>Genome-based characterization of novel serogroup A variants of Pasteurella multocida.</title>
        <authorList>
            <person name="Prajapati A."/>
            <person name="Yogisharadhya R."/>
            <person name="Mohanty N."/>
            <person name="Chanda M."/>
            <person name="Mendem S.K."/>
            <person name="Siddaramappa S."/>
            <person name="Shivachandra S.B."/>
        </authorList>
    </citation>
    <scope>NUCLEOTIDE SEQUENCE</scope>
    <source>
        <strain evidence="1">NIVEDIPm19</strain>
    </source>
</reference>
<accession>A0A9X3ZMC3</accession>
<dbReference type="Proteomes" id="UP001145481">
    <property type="component" value="Unassembled WGS sequence"/>
</dbReference>
<comment type="caution">
    <text evidence="1">The sequence shown here is derived from an EMBL/GenBank/DDBJ whole genome shotgun (WGS) entry which is preliminary data.</text>
</comment>
<gene>
    <name evidence="1" type="ORF">NM948_11020</name>
</gene>
<dbReference type="AlphaFoldDB" id="A0A9X3ZMC3"/>
<dbReference type="EMBL" id="JANJHC010000032">
    <property type="protein sequence ID" value="MDA5624065.1"/>
    <property type="molecule type" value="Genomic_DNA"/>
</dbReference>
<organism evidence="1 2">
    <name type="scientific">Pasteurella multocida</name>
    <dbReference type="NCBI Taxonomy" id="747"/>
    <lineage>
        <taxon>Bacteria</taxon>
        <taxon>Pseudomonadati</taxon>
        <taxon>Pseudomonadota</taxon>
        <taxon>Gammaproteobacteria</taxon>
        <taxon>Pasteurellales</taxon>
        <taxon>Pasteurellaceae</taxon>
        <taxon>Pasteurella</taxon>
    </lineage>
</organism>
<protein>
    <submittedName>
        <fullName evidence="1">Uncharacterized protein</fullName>
    </submittedName>
</protein>
<dbReference type="RefSeq" id="WP_005725322.1">
    <property type="nucleotide sequence ID" value="NZ_CP076113.1"/>
</dbReference>
<proteinExistence type="predicted"/>
<name>A0A9X3ZMC3_PASMD</name>
<evidence type="ECO:0000313" key="1">
    <source>
        <dbReference type="EMBL" id="MDA5624065.1"/>
    </source>
</evidence>
<sequence>MSKLQRLFKWMKAYFHKPSNTRRPFSYSKKAWFYRAQGMPTLAQQLYLKIGVVL</sequence>